<keyword evidence="6 10" id="KW-0460">Magnesium</keyword>
<dbReference type="Pfam" id="PF12826">
    <property type="entry name" value="HHH_2"/>
    <property type="match status" value="1"/>
</dbReference>
<feature type="binding site" evidence="10">
    <location>
        <position position="400"/>
    </location>
    <ligand>
        <name>Zn(2+)</name>
        <dbReference type="ChEBI" id="CHEBI:29105"/>
    </ligand>
</feature>
<evidence type="ECO:0000256" key="3">
    <source>
        <dbReference type="ARBA" id="ARBA00022723"/>
    </source>
</evidence>
<feature type="domain" description="NAD-dependent DNA ligase N-terminal" evidence="11">
    <location>
        <begin position="1"/>
        <end position="436"/>
    </location>
</feature>
<dbReference type="NCBIfam" id="NF005932">
    <property type="entry name" value="PRK07956.1"/>
    <property type="match status" value="1"/>
</dbReference>
<feature type="binding site" evidence="10">
    <location>
        <position position="278"/>
    </location>
    <ligand>
        <name>NAD(+)</name>
        <dbReference type="ChEBI" id="CHEBI:57540"/>
    </ligand>
</feature>
<evidence type="ECO:0000256" key="7">
    <source>
        <dbReference type="ARBA" id="ARBA00023027"/>
    </source>
</evidence>
<feature type="binding site" evidence="10">
    <location>
        <begin position="71"/>
        <end position="72"/>
    </location>
    <ligand>
        <name>NAD(+)</name>
        <dbReference type="ChEBI" id="CHEBI:57540"/>
    </ligand>
</feature>
<dbReference type="EC" id="6.5.1.2" evidence="10"/>
<evidence type="ECO:0000256" key="8">
    <source>
        <dbReference type="ARBA" id="ARBA00023204"/>
    </source>
</evidence>
<comment type="cofactor">
    <cofactor evidence="10">
        <name>Mg(2+)</name>
        <dbReference type="ChEBI" id="CHEBI:18420"/>
    </cofactor>
    <cofactor evidence="10">
        <name>Mn(2+)</name>
        <dbReference type="ChEBI" id="CHEBI:29035"/>
    </cofactor>
</comment>
<dbReference type="Pfam" id="PF00533">
    <property type="entry name" value="BRCT"/>
    <property type="match status" value="1"/>
</dbReference>
<evidence type="ECO:0000256" key="9">
    <source>
        <dbReference type="ARBA" id="ARBA00034005"/>
    </source>
</evidence>
<dbReference type="Gene3D" id="1.10.150.20">
    <property type="entry name" value="5' to 3' exonuclease, C-terminal subdomain"/>
    <property type="match status" value="2"/>
</dbReference>
<dbReference type="SUPFAM" id="SSF47781">
    <property type="entry name" value="RuvA domain 2-like"/>
    <property type="match status" value="1"/>
</dbReference>
<comment type="catalytic activity">
    <reaction evidence="9 10">
        <text>NAD(+) + (deoxyribonucleotide)n-3'-hydroxyl + 5'-phospho-(deoxyribonucleotide)m = (deoxyribonucleotide)n+m + AMP + beta-nicotinamide D-nucleotide.</text>
        <dbReference type="EC" id="6.5.1.2"/>
    </reaction>
</comment>
<feature type="binding site" evidence="10">
    <location>
        <position position="302"/>
    </location>
    <ligand>
        <name>NAD(+)</name>
        <dbReference type="ChEBI" id="CHEBI:57540"/>
    </ligand>
</feature>
<dbReference type="InterPro" id="IPR041663">
    <property type="entry name" value="DisA/LigA_HHH"/>
</dbReference>
<keyword evidence="13" id="KW-1185">Reference proteome</keyword>
<protein>
    <recommendedName>
        <fullName evidence="10">DNA ligase</fullName>
        <ecNumber evidence="10">6.5.1.2</ecNumber>
    </recommendedName>
    <alternativeName>
        <fullName evidence="10">Polydeoxyribonucleotide synthase [NAD(+)]</fullName>
    </alternativeName>
</protein>
<dbReference type="InterPro" id="IPR012340">
    <property type="entry name" value="NA-bd_OB-fold"/>
</dbReference>
<dbReference type="InterPro" id="IPR033136">
    <property type="entry name" value="DNA_ligase_CS"/>
</dbReference>
<dbReference type="SUPFAM" id="SSF52113">
    <property type="entry name" value="BRCT domain"/>
    <property type="match status" value="1"/>
</dbReference>
<evidence type="ECO:0000313" key="12">
    <source>
        <dbReference type="EMBL" id="AHC39890.1"/>
    </source>
</evidence>
<comment type="function">
    <text evidence="10">DNA ligase that catalyzes the formation of phosphodiester linkages between 5'-phosphoryl and 3'-hydroxyl groups in double-stranded DNA using NAD as a coenzyme and as the energy source for the reaction. It is essential for DNA replication and repair of damaged DNA.</text>
</comment>
<keyword evidence="7 10" id="KW-0520">NAD</keyword>
<sequence length="667" mass="76747">MEQDQIKKFKEIIKNQEEAYYKGEETISDELYDFKLRKLKALGVDTDNLPIGKVHSEKSNLKYPHSFPMLSLDNAFNETELHRFFDNHLKELKISEKLEYFIEPKVDGVSISLHYKNGELIQALSRGNGNMGESLIEHIRQINSIPKRIDYPSELLVRGEIFISDSDFKEIQSNTSESQRQFLSSRNYVAGALRLKETQLIRYKKLSFCAYQVLFPDSDRSLTNQSDAIELFRSLGIPTHQESFTLISSDISKIWDFLRDFRERRRKIELPNDGLVIKLNQTRYYSQIGSTSKFPKWAIAYKYPSLIKETTLEKIEVTVGRSGRITYLGKLTPVFINGSWINYVSLHNFENIKKLNLREGIKVQVYKSGEVIPQILGRVDEEDSNYQNNEFQLIEYCPCCNTHLVFKGGNKLQYCVNPNCERKEICKICHFCSKAGLDIEGLSEMTITKLFKEGILKNILDIYSLWQHKERIFQIENLNIKDKSFNNLITSIEKSKKVTPNQLLSGLGIEHLGPEVVKLLLEKFQSIEKIFEASGEEIQSIIGIGPKVSASLKDWISREENVFILSELKKIGFKFEAISSSKNENHLKNQNHYLYGKSVLITGSFSISREKLKEKLAEKYNLKFKSSFSSEINYLLAGESPGSKLQTAIQNNIPVIYSSEVESLLSL</sequence>
<keyword evidence="10" id="KW-0464">Manganese</keyword>
<organism evidence="12 13">
    <name type="scientific">Mycoplasma ovis str. Michigan</name>
    <dbReference type="NCBI Taxonomy" id="1415773"/>
    <lineage>
        <taxon>Bacteria</taxon>
        <taxon>Bacillati</taxon>
        <taxon>Mycoplasmatota</taxon>
        <taxon>Mollicutes</taxon>
        <taxon>Mycoplasmataceae</taxon>
        <taxon>Mycoplasma</taxon>
    </lineage>
</organism>
<dbReference type="RefSeq" id="WP_024071063.1">
    <property type="nucleotide sequence ID" value="NC_023062.1"/>
</dbReference>
<evidence type="ECO:0000256" key="2">
    <source>
        <dbReference type="ARBA" id="ARBA00022705"/>
    </source>
</evidence>
<dbReference type="Gene3D" id="3.30.470.30">
    <property type="entry name" value="DNA ligase/mRNA capping enzyme"/>
    <property type="match status" value="1"/>
</dbReference>
<evidence type="ECO:0000313" key="13">
    <source>
        <dbReference type="Proteomes" id="UP000018745"/>
    </source>
</evidence>
<feature type="binding site" evidence="10">
    <location>
        <position position="397"/>
    </location>
    <ligand>
        <name>Zn(2+)</name>
        <dbReference type="ChEBI" id="CHEBI:29105"/>
    </ligand>
</feature>
<evidence type="ECO:0000259" key="11">
    <source>
        <dbReference type="SMART" id="SM00532"/>
    </source>
</evidence>
<dbReference type="EMBL" id="CP006935">
    <property type="protein sequence ID" value="AHC39890.1"/>
    <property type="molecule type" value="Genomic_DNA"/>
</dbReference>
<proteinExistence type="inferred from homology"/>
<keyword evidence="4 10" id="KW-0227">DNA damage</keyword>
<dbReference type="InterPro" id="IPR001357">
    <property type="entry name" value="BRCT_dom"/>
</dbReference>
<comment type="similarity">
    <text evidence="10">Belongs to the NAD-dependent DNA ligase family. LigA subfamily.</text>
</comment>
<feature type="binding site" evidence="10">
    <location>
        <begin position="29"/>
        <end position="33"/>
    </location>
    <ligand>
        <name>NAD(+)</name>
        <dbReference type="ChEBI" id="CHEBI:57540"/>
    </ligand>
</feature>
<feature type="binding site" evidence="10">
    <location>
        <position position="420"/>
    </location>
    <ligand>
        <name>Zn(2+)</name>
        <dbReference type="ChEBI" id="CHEBI:29105"/>
    </ligand>
</feature>
<feature type="active site" description="N6-AMP-lysine intermediate" evidence="10">
    <location>
        <position position="105"/>
    </location>
</feature>
<dbReference type="Pfam" id="PF03120">
    <property type="entry name" value="OB_DNA_ligase"/>
    <property type="match status" value="1"/>
</dbReference>
<evidence type="ECO:0000256" key="5">
    <source>
        <dbReference type="ARBA" id="ARBA00022833"/>
    </source>
</evidence>
<feature type="binding site" evidence="10">
    <location>
        <position position="126"/>
    </location>
    <ligand>
        <name>NAD(+)</name>
        <dbReference type="ChEBI" id="CHEBI:57540"/>
    </ligand>
</feature>
<gene>
    <name evidence="10" type="primary">ligA</name>
    <name evidence="12" type="ORF">OVS_01380</name>
</gene>
<keyword evidence="8 10" id="KW-0234">DNA repair</keyword>
<keyword evidence="5 10" id="KW-0862">Zinc</keyword>
<dbReference type="Gene3D" id="2.40.50.140">
    <property type="entry name" value="Nucleic acid-binding proteins"/>
    <property type="match status" value="1"/>
</dbReference>
<dbReference type="NCBIfam" id="TIGR00575">
    <property type="entry name" value="dnlj"/>
    <property type="match status" value="1"/>
</dbReference>
<dbReference type="Proteomes" id="UP000018745">
    <property type="component" value="Chromosome"/>
</dbReference>
<dbReference type="InterPro" id="IPR013840">
    <property type="entry name" value="DNAligase_N"/>
</dbReference>
<dbReference type="PIRSF" id="PIRSF001604">
    <property type="entry name" value="LigA"/>
    <property type="match status" value="1"/>
</dbReference>
<evidence type="ECO:0000256" key="1">
    <source>
        <dbReference type="ARBA" id="ARBA00022598"/>
    </source>
</evidence>
<dbReference type="SUPFAM" id="SSF56091">
    <property type="entry name" value="DNA ligase/mRNA capping enzyme, catalytic domain"/>
    <property type="match status" value="1"/>
</dbReference>
<feature type="binding site" evidence="10">
    <location>
        <position position="160"/>
    </location>
    <ligand>
        <name>NAD(+)</name>
        <dbReference type="ChEBI" id="CHEBI:57540"/>
    </ligand>
</feature>
<dbReference type="GO" id="GO:0016874">
    <property type="term" value="F:ligase activity"/>
    <property type="evidence" value="ECO:0007669"/>
    <property type="project" value="UniProtKB-KW"/>
</dbReference>
<dbReference type="HAMAP" id="MF_01588">
    <property type="entry name" value="DNA_ligase_A"/>
    <property type="match status" value="1"/>
</dbReference>
<dbReference type="Pfam" id="PF01653">
    <property type="entry name" value="DNA_ligase_aden"/>
    <property type="match status" value="1"/>
</dbReference>
<dbReference type="SMART" id="SM00532">
    <property type="entry name" value="LIGANc"/>
    <property type="match status" value="1"/>
</dbReference>
<dbReference type="InterPro" id="IPR010994">
    <property type="entry name" value="RuvA_2-like"/>
</dbReference>
<dbReference type="SUPFAM" id="SSF50249">
    <property type="entry name" value="Nucleic acid-binding proteins"/>
    <property type="match status" value="1"/>
</dbReference>
<dbReference type="InterPro" id="IPR036420">
    <property type="entry name" value="BRCT_dom_sf"/>
</dbReference>
<dbReference type="InterPro" id="IPR004150">
    <property type="entry name" value="NAD_DNA_ligase_OB"/>
</dbReference>
<dbReference type="PROSITE" id="PS01056">
    <property type="entry name" value="DNA_LIGASE_N2"/>
    <property type="match status" value="1"/>
</dbReference>
<dbReference type="InterPro" id="IPR013839">
    <property type="entry name" value="DNAligase_adenylation"/>
</dbReference>
<keyword evidence="3 10" id="KW-0479">Metal-binding</keyword>
<evidence type="ECO:0000256" key="4">
    <source>
        <dbReference type="ARBA" id="ARBA00022763"/>
    </source>
</evidence>
<evidence type="ECO:0000256" key="10">
    <source>
        <dbReference type="HAMAP-Rule" id="MF_01588"/>
    </source>
</evidence>
<accession>A0ABN4BL01</accession>
<dbReference type="InterPro" id="IPR001679">
    <property type="entry name" value="DNA_ligase"/>
</dbReference>
<keyword evidence="1 10" id="KW-0436">Ligase</keyword>
<name>A0ABN4BL01_9MOLU</name>
<feature type="binding site" evidence="10">
    <location>
        <position position="415"/>
    </location>
    <ligand>
        <name>Zn(2+)</name>
        <dbReference type="ChEBI" id="CHEBI:29105"/>
    </ligand>
</feature>
<reference evidence="12 13" key="1">
    <citation type="journal article" date="2014" name="Genome Announc.">
        <title>Complete Genome Sequence of Mycoplasma ovis Strain Michigan, a Hemoplasma of Sheep with Two Distinct 16S rRNA Genes.</title>
        <authorList>
            <person name="Deshuillers P.L."/>
            <person name="Santos A.P."/>
            <person name="do Nascimento N.C."/>
            <person name="Hampel J.A."/>
            <person name="Bergin I.L."/>
            <person name="Dyson M.C."/>
            <person name="Messick J.B."/>
        </authorList>
    </citation>
    <scope>NUCLEOTIDE SEQUENCE [LARGE SCALE GENOMIC DNA]</scope>
    <source>
        <strain evidence="12 13">Michigan</strain>
    </source>
</reference>
<evidence type="ECO:0000256" key="6">
    <source>
        <dbReference type="ARBA" id="ARBA00022842"/>
    </source>
</evidence>
<feature type="binding site" evidence="10">
    <location>
        <position position="103"/>
    </location>
    <ligand>
        <name>NAD(+)</name>
        <dbReference type="ChEBI" id="CHEBI:57540"/>
    </ligand>
</feature>
<keyword evidence="2 10" id="KW-0235">DNA replication</keyword>
<dbReference type="Gene3D" id="3.40.50.10190">
    <property type="entry name" value="BRCT domain"/>
    <property type="match status" value="1"/>
</dbReference>